<accession>A0A848GC90</accession>
<dbReference type="Gene3D" id="3.10.20.30">
    <property type="match status" value="1"/>
</dbReference>
<dbReference type="InterPro" id="IPR012675">
    <property type="entry name" value="Beta-grasp_dom_sf"/>
</dbReference>
<sequence>MGEKYRIHIENSGEDYSCASDLSLLHGMEQLGRKGIPVGCRGGGCGVCKVHIDAGPFEARKMSRACISAEEEAQGVVLACRVYPRGEMSLTVVGKMCKAIERNCPPRPATTDITEARPA</sequence>
<evidence type="ECO:0000259" key="1">
    <source>
        <dbReference type="PROSITE" id="PS51085"/>
    </source>
</evidence>
<comment type="caution">
    <text evidence="2">The sequence shown here is derived from an EMBL/GenBank/DDBJ whole genome shotgun (WGS) entry which is preliminary data.</text>
</comment>
<evidence type="ECO:0000313" key="2">
    <source>
        <dbReference type="EMBL" id="NML27101.1"/>
    </source>
</evidence>
<dbReference type="GO" id="GO:0051537">
    <property type="term" value="F:2 iron, 2 sulfur cluster binding"/>
    <property type="evidence" value="ECO:0007669"/>
    <property type="project" value="InterPro"/>
</dbReference>
<name>A0A848GC90_9RHOO</name>
<keyword evidence="3" id="KW-1185">Reference proteome</keyword>
<protein>
    <submittedName>
        <fullName evidence="2">2Fe-2S iron-sulfur cluster binding domain-containing protein</fullName>
    </submittedName>
</protein>
<dbReference type="InterPro" id="IPR036010">
    <property type="entry name" value="2Fe-2S_ferredoxin-like_sf"/>
</dbReference>
<gene>
    <name evidence="2" type="ORF">HHL15_15210</name>
</gene>
<proteinExistence type="predicted"/>
<dbReference type="AlphaFoldDB" id="A0A848GC90"/>
<dbReference type="Pfam" id="PF00111">
    <property type="entry name" value="Fer2"/>
    <property type="match status" value="1"/>
</dbReference>
<organism evidence="2 3">
    <name type="scientific">Zoogloea dura</name>
    <dbReference type="NCBI Taxonomy" id="2728840"/>
    <lineage>
        <taxon>Bacteria</taxon>
        <taxon>Pseudomonadati</taxon>
        <taxon>Pseudomonadota</taxon>
        <taxon>Betaproteobacteria</taxon>
        <taxon>Rhodocyclales</taxon>
        <taxon>Zoogloeaceae</taxon>
        <taxon>Zoogloea</taxon>
    </lineage>
</organism>
<dbReference type="PROSITE" id="PS00197">
    <property type="entry name" value="2FE2S_FER_1"/>
    <property type="match status" value="1"/>
</dbReference>
<evidence type="ECO:0000313" key="3">
    <source>
        <dbReference type="Proteomes" id="UP000580043"/>
    </source>
</evidence>
<dbReference type="InterPro" id="IPR001041">
    <property type="entry name" value="2Fe-2S_ferredoxin-type"/>
</dbReference>
<reference evidence="2 3" key="1">
    <citation type="submission" date="2020-04" db="EMBL/GenBank/DDBJ databases">
        <title>Zoogloea sp. G-4-1-14 isolated from soil.</title>
        <authorList>
            <person name="Dahal R.H."/>
        </authorList>
    </citation>
    <scope>NUCLEOTIDE SEQUENCE [LARGE SCALE GENOMIC DNA]</scope>
    <source>
        <strain evidence="2 3">G-4-1-14</strain>
    </source>
</reference>
<dbReference type="PROSITE" id="PS51085">
    <property type="entry name" value="2FE2S_FER_2"/>
    <property type="match status" value="1"/>
</dbReference>
<feature type="domain" description="2Fe-2S ferredoxin-type" evidence="1">
    <location>
        <begin position="3"/>
        <end position="96"/>
    </location>
</feature>
<dbReference type="InterPro" id="IPR006058">
    <property type="entry name" value="2Fe2S_fd_BS"/>
</dbReference>
<dbReference type="EMBL" id="JABBGA010000012">
    <property type="protein sequence ID" value="NML27101.1"/>
    <property type="molecule type" value="Genomic_DNA"/>
</dbReference>
<dbReference type="SUPFAM" id="SSF54292">
    <property type="entry name" value="2Fe-2S ferredoxin-like"/>
    <property type="match status" value="1"/>
</dbReference>
<dbReference type="Proteomes" id="UP000580043">
    <property type="component" value="Unassembled WGS sequence"/>
</dbReference>
<dbReference type="RefSeq" id="WP_169146638.1">
    <property type="nucleotide sequence ID" value="NZ_JABBGA010000012.1"/>
</dbReference>